<dbReference type="RefSeq" id="WP_025530276.1">
    <property type="nucleotide sequence ID" value="NZ_QTJW01000044.1"/>
</dbReference>
<proteinExistence type="inferred from homology"/>
<evidence type="ECO:0000313" key="6">
    <source>
        <dbReference type="Proteomes" id="UP000261023"/>
    </source>
</evidence>
<evidence type="ECO:0000256" key="3">
    <source>
        <dbReference type="ARBA" id="ARBA00023125"/>
    </source>
</evidence>
<dbReference type="Gene3D" id="1.10.10.10">
    <property type="entry name" value="Winged helix-like DNA-binding domain superfamily/Winged helix DNA-binding domain"/>
    <property type="match status" value="1"/>
</dbReference>
<dbReference type="Pfam" id="PF03965">
    <property type="entry name" value="Penicillinase_R"/>
    <property type="match status" value="1"/>
</dbReference>
<evidence type="ECO:0000256" key="4">
    <source>
        <dbReference type="ARBA" id="ARBA00023163"/>
    </source>
</evidence>
<reference evidence="5 6" key="1">
    <citation type="submission" date="2018-08" db="EMBL/GenBank/DDBJ databases">
        <title>A genome reference for cultivated species of the human gut microbiota.</title>
        <authorList>
            <person name="Zou Y."/>
            <person name="Xue W."/>
            <person name="Luo G."/>
        </authorList>
    </citation>
    <scope>NUCLEOTIDE SEQUENCE [LARGE SCALE GENOMIC DNA]</scope>
    <source>
        <strain evidence="5 6">AF19-13AC</strain>
    </source>
</reference>
<gene>
    <name evidence="5" type="ORF">DWX31_32350</name>
</gene>
<evidence type="ECO:0000256" key="1">
    <source>
        <dbReference type="ARBA" id="ARBA00011046"/>
    </source>
</evidence>
<dbReference type="AlphaFoldDB" id="A0A3E3DBA9"/>
<dbReference type="SUPFAM" id="SSF46785">
    <property type="entry name" value="Winged helix' DNA-binding domain"/>
    <property type="match status" value="1"/>
</dbReference>
<evidence type="ECO:0000313" key="5">
    <source>
        <dbReference type="EMBL" id="RGD66507.1"/>
    </source>
</evidence>
<dbReference type="EMBL" id="QTJW01000044">
    <property type="protein sequence ID" value="RGD66507.1"/>
    <property type="molecule type" value="Genomic_DNA"/>
</dbReference>
<keyword evidence="3" id="KW-0238">DNA-binding</keyword>
<dbReference type="GO" id="GO:0045892">
    <property type="term" value="P:negative regulation of DNA-templated transcription"/>
    <property type="evidence" value="ECO:0007669"/>
    <property type="project" value="InterPro"/>
</dbReference>
<evidence type="ECO:0000256" key="2">
    <source>
        <dbReference type="ARBA" id="ARBA00023015"/>
    </source>
</evidence>
<dbReference type="InterPro" id="IPR036388">
    <property type="entry name" value="WH-like_DNA-bd_sf"/>
</dbReference>
<dbReference type="Proteomes" id="UP000261023">
    <property type="component" value="Unassembled WGS sequence"/>
</dbReference>
<name>A0A3E3DBA9_9FIRM</name>
<dbReference type="InterPro" id="IPR036390">
    <property type="entry name" value="WH_DNA-bd_sf"/>
</dbReference>
<organism evidence="5 6">
    <name type="scientific">Hungatella hathewayi</name>
    <dbReference type="NCBI Taxonomy" id="154046"/>
    <lineage>
        <taxon>Bacteria</taxon>
        <taxon>Bacillati</taxon>
        <taxon>Bacillota</taxon>
        <taxon>Clostridia</taxon>
        <taxon>Lachnospirales</taxon>
        <taxon>Lachnospiraceae</taxon>
        <taxon>Hungatella</taxon>
    </lineage>
</organism>
<dbReference type="GO" id="GO:0003677">
    <property type="term" value="F:DNA binding"/>
    <property type="evidence" value="ECO:0007669"/>
    <property type="project" value="UniProtKB-KW"/>
</dbReference>
<dbReference type="InterPro" id="IPR005650">
    <property type="entry name" value="BlaI_family"/>
</dbReference>
<accession>A0A3E3DBA9</accession>
<keyword evidence="2" id="KW-0805">Transcription regulation</keyword>
<comment type="caution">
    <text evidence="5">The sequence shown here is derived from an EMBL/GenBank/DDBJ whole genome shotgun (WGS) entry which is preliminary data.</text>
</comment>
<comment type="similarity">
    <text evidence="1">Belongs to the BlaI transcriptional regulatory family.</text>
</comment>
<dbReference type="OrthoDB" id="9795583at2"/>
<keyword evidence="4" id="KW-0804">Transcription</keyword>
<evidence type="ECO:0008006" key="7">
    <source>
        <dbReference type="Google" id="ProtNLM"/>
    </source>
</evidence>
<protein>
    <recommendedName>
        <fullName evidence="7">BlaI/MecI/CopY family transcriptional regulator</fullName>
    </recommendedName>
</protein>
<sequence length="126" mass="14543">MDLTKSELEIIEVLWNAKRPLTGTEIVQLSPKDKSWKDSSIHILINSLLKKNAIKESGFVKTGKSYGRTFTATDRCEEYYVEYLASIVKRTSLKKLFAALFDNSKMSEENIFELEELLKKYKGEIK</sequence>